<evidence type="ECO:0000313" key="8">
    <source>
        <dbReference type="EMBL" id="KAA9150314.1"/>
    </source>
</evidence>
<sequence length="169" mass="17970">MAGDGERPPVWLTGLPPEARGFQGRRAGMVSRTVAGIVDVVVVAALCGGAYLGLAGLKFVVNPVAFSFPAVPRAVLVPAGFAVSVFYLAVCWAATARTVGDELLGLRVLTGRGAPLRWGRAFLRALTYAVFPAGLLWVLFGASRRSLQDLVLHTVVVYDWNPRLPAKPD</sequence>
<dbReference type="Proteomes" id="UP000319769">
    <property type="component" value="Unassembled WGS sequence"/>
</dbReference>
<comment type="caution">
    <text evidence="8">The sequence shown here is derived from an EMBL/GenBank/DDBJ whole genome shotgun (WGS) entry which is preliminary data.</text>
</comment>
<feature type="transmembrane region" description="Helical" evidence="6">
    <location>
        <begin position="34"/>
        <end position="54"/>
    </location>
</feature>
<reference evidence="8" key="1">
    <citation type="submission" date="2019-09" db="EMBL/GenBank/DDBJ databases">
        <authorList>
            <person name="Teo W.F.A."/>
            <person name="Duangmal K."/>
        </authorList>
    </citation>
    <scope>NUCLEOTIDE SEQUENCE [LARGE SCALE GENOMIC DNA]</scope>
    <source>
        <strain evidence="8">K81G1</strain>
    </source>
</reference>
<dbReference type="OrthoDB" id="5245023at2"/>
<evidence type="ECO:0000256" key="2">
    <source>
        <dbReference type="ARBA" id="ARBA00022475"/>
    </source>
</evidence>
<dbReference type="GO" id="GO:0005886">
    <property type="term" value="C:plasma membrane"/>
    <property type="evidence" value="ECO:0007669"/>
    <property type="project" value="UniProtKB-SubCell"/>
</dbReference>
<feature type="domain" description="RDD" evidence="7">
    <location>
        <begin position="27"/>
        <end position="151"/>
    </location>
</feature>
<feature type="transmembrane region" description="Helical" evidence="6">
    <location>
        <begin position="74"/>
        <end position="100"/>
    </location>
</feature>
<keyword evidence="9" id="KW-1185">Reference proteome</keyword>
<dbReference type="Pfam" id="PF06271">
    <property type="entry name" value="RDD"/>
    <property type="match status" value="1"/>
</dbReference>
<dbReference type="PANTHER" id="PTHR36115">
    <property type="entry name" value="PROLINE-RICH ANTIGEN HOMOLOG-RELATED"/>
    <property type="match status" value="1"/>
</dbReference>
<name>A0A5N0UPT1_9PSEU</name>
<keyword evidence="2" id="KW-1003">Cell membrane</keyword>
<evidence type="ECO:0000256" key="1">
    <source>
        <dbReference type="ARBA" id="ARBA00004651"/>
    </source>
</evidence>
<evidence type="ECO:0000256" key="4">
    <source>
        <dbReference type="ARBA" id="ARBA00022989"/>
    </source>
</evidence>
<keyword evidence="5 6" id="KW-0472">Membrane</keyword>
<comment type="subcellular location">
    <subcellularLocation>
        <location evidence="1">Cell membrane</location>
        <topology evidence="1">Multi-pass membrane protein</topology>
    </subcellularLocation>
</comment>
<dbReference type="InterPro" id="IPR010432">
    <property type="entry name" value="RDD"/>
</dbReference>
<feature type="transmembrane region" description="Helical" evidence="6">
    <location>
        <begin position="121"/>
        <end position="140"/>
    </location>
</feature>
<organism evidence="8 9">
    <name type="scientific">Amycolatopsis acidicola</name>
    <dbReference type="NCBI Taxonomy" id="2596893"/>
    <lineage>
        <taxon>Bacteria</taxon>
        <taxon>Bacillati</taxon>
        <taxon>Actinomycetota</taxon>
        <taxon>Actinomycetes</taxon>
        <taxon>Pseudonocardiales</taxon>
        <taxon>Pseudonocardiaceae</taxon>
        <taxon>Amycolatopsis</taxon>
    </lineage>
</organism>
<accession>A0A5N0UPT1</accession>
<dbReference type="RefSeq" id="WP_144758108.1">
    <property type="nucleotide sequence ID" value="NZ_VMNW02000120.1"/>
</dbReference>
<dbReference type="InterPro" id="IPR051791">
    <property type="entry name" value="Pra-immunoreactive"/>
</dbReference>
<dbReference type="PANTHER" id="PTHR36115:SF6">
    <property type="entry name" value="PROLINE-RICH ANTIGEN HOMOLOG"/>
    <property type="match status" value="1"/>
</dbReference>
<dbReference type="AlphaFoldDB" id="A0A5N0UPT1"/>
<protein>
    <submittedName>
        <fullName evidence="8">RDD family protein</fullName>
    </submittedName>
</protein>
<evidence type="ECO:0000313" key="9">
    <source>
        <dbReference type="Proteomes" id="UP000319769"/>
    </source>
</evidence>
<evidence type="ECO:0000256" key="3">
    <source>
        <dbReference type="ARBA" id="ARBA00022692"/>
    </source>
</evidence>
<evidence type="ECO:0000256" key="5">
    <source>
        <dbReference type="ARBA" id="ARBA00023136"/>
    </source>
</evidence>
<evidence type="ECO:0000259" key="7">
    <source>
        <dbReference type="Pfam" id="PF06271"/>
    </source>
</evidence>
<keyword evidence="4 6" id="KW-1133">Transmembrane helix</keyword>
<keyword evidence="3 6" id="KW-0812">Transmembrane</keyword>
<dbReference type="EMBL" id="VMNW02000120">
    <property type="protein sequence ID" value="KAA9150314.1"/>
    <property type="molecule type" value="Genomic_DNA"/>
</dbReference>
<evidence type="ECO:0000256" key="6">
    <source>
        <dbReference type="SAM" id="Phobius"/>
    </source>
</evidence>
<gene>
    <name evidence="8" type="ORF">FPZ12_041470</name>
</gene>
<proteinExistence type="predicted"/>